<name>X0XJR6_9ZZZZ</name>
<dbReference type="AlphaFoldDB" id="X0XJR6"/>
<accession>X0XJR6</accession>
<gene>
    <name evidence="1" type="ORF">S01H1_70864</name>
</gene>
<proteinExistence type="predicted"/>
<comment type="caution">
    <text evidence="1">The sequence shown here is derived from an EMBL/GenBank/DDBJ whole genome shotgun (WGS) entry which is preliminary data.</text>
</comment>
<reference evidence="1" key="1">
    <citation type="journal article" date="2014" name="Front. Microbiol.">
        <title>High frequency of phylogenetically diverse reductive dehalogenase-homologous genes in deep subseafloor sedimentary metagenomes.</title>
        <authorList>
            <person name="Kawai M."/>
            <person name="Futagami T."/>
            <person name="Toyoda A."/>
            <person name="Takaki Y."/>
            <person name="Nishi S."/>
            <person name="Hori S."/>
            <person name="Arai W."/>
            <person name="Tsubouchi T."/>
            <person name="Morono Y."/>
            <person name="Uchiyama I."/>
            <person name="Ito T."/>
            <person name="Fujiyama A."/>
            <person name="Inagaki F."/>
            <person name="Takami H."/>
        </authorList>
    </citation>
    <scope>NUCLEOTIDE SEQUENCE</scope>
    <source>
        <strain evidence="1">Expedition CK06-06</strain>
    </source>
</reference>
<sequence length="62" mass="7522">MFFVHLVGDDGFDMWEDITDCDTRIEADDFIKEQMKQFGREIKRIRIINGKVVHDKEFRRET</sequence>
<evidence type="ECO:0000313" key="1">
    <source>
        <dbReference type="EMBL" id="GAG36893.1"/>
    </source>
</evidence>
<protein>
    <submittedName>
        <fullName evidence="1">Uncharacterized protein</fullName>
    </submittedName>
</protein>
<dbReference type="EMBL" id="BARS01047148">
    <property type="protein sequence ID" value="GAG36893.1"/>
    <property type="molecule type" value="Genomic_DNA"/>
</dbReference>
<organism evidence="1">
    <name type="scientific">marine sediment metagenome</name>
    <dbReference type="NCBI Taxonomy" id="412755"/>
    <lineage>
        <taxon>unclassified sequences</taxon>
        <taxon>metagenomes</taxon>
        <taxon>ecological metagenomes</taxon>
    </lineage>
</organism>